<evidence type="ECO:0000313" key="2">
    <source>
        <dbReference type="Proteomes" id="UP000593565"/>
    </source>
</evidence>
<sequence>MKNMWSESTLKQELRWISYAIRAFDLTHLDQEVQKNVFGLSVSAGVTGWSKTLRRIKSEIKTEVHELLRF</sequence>
<protein>
    <submittedName>
        <fullName evidence="1">Uncharacterized protein</fullName>
    </submittedName>
</protein>
<dbReference type="Proteomes" id="UP000593565">
    <property type="component" value="Unassembled WGS sequence"/>
</dbReference>
<keyword evidence="2" id="KW-1185">Reference proteome</keyword>
<organism evidence="1 2">
    <name type="scientific">Ameiurus melas</name>
    <name type="common">Black bullhead</name>
    <name type="synonym">Silurus melas</name>
    <dbReference type="NCBI Taxonomy" id="219545"/>
    <lineage>
        <taxon>Eukaryota</taxon>
        <taxon>Metazoa</taxon>
        <taxon>Chordata</taxon>
        <taxon>Craniata</taxon>
        <taxon>Vertebrata</taxon>
        <taxon>Euteleostomi</taxon>
        <taxon>Actinopterygii</taxon>
        <taxon>Neopterygii</taxon>
        <taxon>Teleostei</taxon>
        <taxon>Ostariophysi</taxon>
        <taxon>Siluriformes</taxon>
        <taxon>Ictaluridae</taxon>
        <taxon>Ameiurus</taxon>
    </lineage>
</organism>
<dbReference type="AlphaFoldDB" id="A0A7J6AFW9"/>
<dbReference type="EMBL" id="JAAGNN010000013">
    <property type="protein sequence ID" value="KAF4081792.1"/>
    <property type="molecule type" value="Genomic_DNA"/>
</dbReference>
<name>A0A7J6AFW9_AMEME</name>
<evidence type="ECO:0000313" key="1">
    <source>
        <dbReference type="EMBL" id="KAF4081792.1"/>
    </source>
</evidence>
<gene>
    <name evidence="1" type="ORF">AMELA_G00165100</name>
</gene>
<comment type="caution">
    <text evidence="1">The sequence shown here is derived from an EMBL/GenBank/DDBJ whole genome shotgun (WGS) entry which is preliminary data.</text>
</comment>
<accession>A0A7J6AFW9</accession>
<reference evidence="1 2" key="1">
    <citation type="submission" date="2020-02" db="EMBL/GenBank/DDBJ databases">
        <title>A chromosome-scale genome assembly of the black bullhead catfish (Ameiurus melas).</title>
        <authorList>
            <person name="Wen M."/>
            <person name="Zham M."/>
            <person name="Cabau C."/>
            <person name="Klopp C."/>
            <person name="Donnadieu C."/>
            <person name="Roques C."/>
            <person name="Bouchez O."/>
            <person name="Lampietro C."/>
            <person name="Jouanno E."/>
            <person name="Herpin A."/>
            <person name="Louis A."/>
            <person name="Berthelot C."/>
            <person name="Parey E."/>
            <person name="Roest-Crollius H."/>
            <person name="Braasch I."/>
            <person name="Postlethwait J."/>
            <person name="Robinson-Rechavi M."/>
            <person name="Echchiki A."/>
            <person name="Begum T."/>
            <person name="Montfort J."/>
            <person name="Schartl M."/>
            <person name="Bobe J."/>
            <person name="Guiguen Y."/>
        </authorList>
    </citation>
    <scope>NUCLEOTIDE SEQUENCE [LARGE SCALE GENOMIC DNA]</scope>
    <source>
        <strain evidence="1">M_S1</strain>
        <tissue evidence="1">Blood</tissue>
    </source>
</reference>
<proteinExistence type="predicted"/>